<sequence length="973" mass="103970">MHRNALVSRILLSLILISATRAQSPQSNVPIPPLQWINLTPYLTGSAAPPPLRDASIGYDDTTRTLIIFGGESAQGIRQSSTYLLNMDSLAWSNPQSPPGLDVVPPPRSAAISGEDVAASYRTAHIVIGGVGSDGQALTDVWEFDYVNQFWSNVNISPGGPSARSDAVGGNDARSNVIQDPTLSWPNNTFYVVGGIDDSTVYPLSEVWQLNVTGFLSSNNPNDVYASWEQVHVSTPNIPSRVGAAGAVVSQGTTQIVAAVGGCSSTNKVTPNTTCAQSEAYIINTEEASVAGSMSCPAPRLRPVVVANFNAYDGGTDFDSQVFVVLGLFNSTLWSDQDGLSKGEVDVLNINTGDWARILPAGDPGSSSDGTPSFPSPREGAVGISWKQTLAGYPRDMASDSIIFGGVDAGGNYLSDLWILRAYDASLTQDNQKWSGYGSGQLAGGVNASGEGVTVQYMTQCASALIPAATQTNGPSPTTTPPPTSSTNAPGPTYDTSATHKILSPVALIVAMPAIVFSRLASPSVNSVRLTGNPSILVYLSITLGLAAYGLGIAGLATSFTSISSTQTSAITKRSASSSAILTTSHGRAGLALFAGLYGLVPLLYVLHVFFRRGPSSSIKEIKDRADTRPRLSSNETAEKEGLFSGRISSPIRRSMDRSPDPQTPDPRRRVRSWAGLVGRRSSESGVDTAVLSAPSHRSFEVTNRPTRTRRASGNSLAAFSDPRSSGSPRNLGDLTWFERRRSLNTVGEMDYALGNISHRGVEPSTPGTIPMDMTSTSGLMSATPPHALAWPEMPHAFESFLHILFHAFLLGLCILSMIALWYRAPRATFIVFLVITAIFYVGLIAMSWRGRPQTSILSVIIARLRGDTPLPSPIPSRPLSTVGSEVPFPTEHGRSPYQHHHPPFRTTMSAGLDEYPTSISHGHGTTDVEDDDDEDEDTRQRRIEEELSRRDVSIVTVPKRKLFLTNPEEARG</sequence>
<feature type="transmembrane region" description="Helical" evidence="4">
    <location>
        <begin position="829"/>
        <end position="849"/>
    </location>
</feature>
<evidence type="ECO:0000256" key="2">
    <source>
        <dbReference type="ARBA" id="ARBA00022737"/>
    </source>
</evidence>
<keyword evidence="5" id="KW-0732">Signal</keyword>
<gene>
    <name evidence="6" type="ORF">FIBRA_01438</name>
</gene>
<dbReference type="InParanoid" id="J4GK81"/>
<evidence type="ECO:0000256" key="4">
    <source>
        <dbReference type="SAM" id="Phobius"/>
    </source>
</evidence>
<dbReference type="Proteomes" id="UP000006352">
    <property type="component" value="Unassembled WGS sequence"/>
</dbReference>
<dbReference type="PANTHER" id="PTHR46093:SF18">
    <property type="entry name" value="FIBRONECTIN TYPE-III DOMAIN-CONTAINING PROTEIN"/>
    <property type="match status" value="1"/>
</dbReference>
<dbReference type="PANTHER" id="PTHR46093">
    <property type="entry name" value="ACYL-COA-BINDING DOMAIN-CONTAINING PROTEIN 5"/>
    <property type="match status" value="1"/>
</dbReference>
<feature type="region of interest" description="Disordered" evidence="3">
    <location>
        <begin position="359"/>
        <end position="380"/>
    </location>
</feature>
<keyword evidence="2" id="KW-0677">Repeat</keyword>
<feature type="region of interest" description="Disordered" evidence="3">
    <location>
        <begin position="685"/>
        <end position="727"/>
    </location>
</feature>
<feature type="chain" id="PRO_5003778998" evidence="5">
    <location>
        <begin position="23"/>
        <end position="973"/>
    </location>
</feature>
<reference evidence="6 7" key="1">
    <citation type="journal article" date="2012" name="Appl. Environ. Microbiol.">
        <title>Short-read sequencing for genomic analysis of the brown rot fungus Fibroporia radiculosa.</title>
        <authorList>
            <person name="Tang J.D."/>
            <person name="Perkins A.D."/>
            <person name="Sonstegard T.S."/>
            <person name="Schroeder S.G."/>
            <person name="Burgess S.C."/>
            <person name="Diehl S.V."/>
        </authorList>
    </citation>
    <scope>NUCLEOTIDE SEQUENCE [LARGE SCALE GENOMIC DNA]</scope>
    <source>
        <strain evidence="6 7">TFFH 294</strain>
    </source>
</reference>
<keyword evidence="7" id="KW-1185">Reference proteome</keyword>
<evidence type="ECO:0000256" key="1">
    <source>
        <dbReference type="ARBA" id="ARBA00022441"/>
    </source>
</evidence>
<feature type="compositionally biased region" description="Low complexity" evidence="3">
    <location>
        <begin position="360"/>
        <end position="377"/>
    </location>
</feature>
<feature type="transmembrane region" description="Helical" evidence="4">
    <location>
        <begin position="502"/>
        <end position="522"/>
    </location>
</feature>
<feature type="compositionally biased region" description="Polar residues" evidence="3">
    <location>
        <begin position="701"/>
        <end position="727"/>
    </location>
</feature>
<feature type="transmembrane region" description="Helical" evidence="4">
    <location>
        <begin position="591"/>
        <end position="611"/>
    </location>
</feature>
<feature type="transmembrane region" description="Helical" evidence="4">
    <location>
        <begin position="534"/>
        <end position="557"/>
    </location>
</feature>
<feature type="region of interest" description="Disordered" evidence="3">
    <location>
        <begin position="469"/>
        <end position="495"/>
    </location>
</feature>
<keyword evidence="1" id="KW-0880">Kelch repeat</keyword>
<feature type="region of interest" description="Disordered" evidence="3">
    <location>
        <begin position="873"/>
        <end position="952"/>
    </location>
</feature>
<feature type="region of interest" description="Disordered" evidence="3">
    <location>
        <begin position="622"/>
        <end position="672"/>
    </location>
</feature>
<feature type="compositionally biased region" description="Acidic residues" evidence="3">
    <location>
        <begin position="928"/>
        <end position="938"/>
    </location>
</feature>
<dbReference type="AlphaFoldDB" id="J4GK81"/>
<feature type="compositionally biased region" description="Basic and acidic residues" evidence="3">
    <location>
        <begin position="939"/>
        <end position="952"/>
    </location>
</feature>
<dbReference type="STRING" id="599839.J4GK81"/>
<dbReference type="InterPro" id="IPR015915">
    <property type="entry name" value="Kelch-typ_b-propeller"/>
</dbReference>
<name>J4GK81_9APHY</name>
<dbReference type="EMBL" id="HE796932">
    <property type="protein sequence ID" value="CCL99420.1"/>
    <property type="molecule type" value="Genomic_DNA"/>
</dbReference>
<keyword evidence="4" id="KW-0812">Transmembrane</keyword>
<dbReference type="Gene3D" id="2.120.10.80">
    <property type="entry name" value="Kelch-type beta propeller"/>
    <property type="match status" value="2"/>
</dbReference>
<dbReference type="OrthoDB" id="10250130at2759"/>
<keyword evidence="4" id="KW-0472">Membrane</keyword>
<dbReference type="HOGENOM" id="CLU_014628_0_0_1"/>
<organism evidence="6 7">
    <name type="scientific">Fibroporia radiculosa</name>
    <dbReference type="NCBI Taxonomy" id="599839"/>
    <lineage>
        <taxon>Eukaryota</taxon>
        <taxon>Fungi</taxon>
        <taxon>Dikarya</taxon>
        <taxon>Basidiomycota</taxon>
        <taxon>Agaricomycotina</taxon>
        <taxon>Agaricomycetes</taxon>
        <taxon>Polyporales</taxon>
        <taxon>Fibroporiaceae</taxon>
        <taxon>Fibroporia</taxon>
    </lineage>
</organism>
<dbReference type="RefSeq" id="XP_012178703.1">
    <property type="nucleotide sequence ID" value="XM_012323313.1"/>
</dbReference>
<protein>
    <submittedName>
        <fullName evidence="6">Uncharacterized protein</fullName>
    </submittedName>
</protein>
<evidence type="ECO:0000256" key="3">
    <source>
        <dbReference type="SAM" id="MobiDB-lite"/>
    </source>
</evidence>
<proteinExistence type="predicted"/>
<evidence type="ECO:0000313" key="6">
    <source>
        <dbReference type="EMBL" id="CCL99420.1"/>
    </source>
</evidence>
<accession>J4GK81</accession>
<feature type="signal peptide" evidence="5">
    <location>
        <begin position="1"/>
        <end position="22"/>
    </location>
</feature>
<dbReference type="GeneID" id="24094331"/>
<dbReference type="SUPFAM" id="SSF117281">
    <property type="entry name" value="Kelch motif"/>
    <property type="match status" value="1"/>
</dbReference>
<evidence type="ECO:0000313" key="7">
    <source>
        <dbReference type="Proteomes" id="UP000006352"/>
    </source>
</evidence>
<evidence type="ECO:0000256" key="5">
    <source>
        <dbReference type="SAM" id="SignalP"/>
    </source>
</evidence>
<keyword evidence="4" id="KW-1133">Transmembrane helix</keyword>
<feature type="transmembrane region" description="Helical" evidence="4">
    <location>
        <begin position="801"/>
        <end position="823"/>
    </location>
</feature>